<protein>
    <submittedName>
        <fullName evidence="1">Uncharacterized protein</fullName>
    </submittedName>
</protein>
<proteinExistence type="predicted"/>
<organism evidence="1 2">
    <name type="scientific">Peribacillus glennii</name>
    <dbReference type="NCBI Taxonomy" id="2303991"/>
    <lineage>
        <taxon>Bacteria</taxon>
        <taxon>Bacillati</taxon>
        <taxon>Bacillota</taxon>
        <taxon>Bacilli</taxon>
        <taxon>Bacillales</taxon>
        <taxon>Bacillaceae</taxon>
        <taxon>Peribacillus</taxon>
    </lineage>
</organism>
<gene>
    <name evidence="1" type="ORF">D0466_06535</name>
</gene>
<comment type="caution">
    <text evidence="1">The sequence shown here is derived from an EMBL/GenBank/DDBJ whole genome shotgun (WGS) entry which is preliminary data.</text>
</comment>
<dbReference type="EMBL" id="QVTD01000003">
    <property type="protein sequence ID" value="RFU65533.1"/>
    <property type="molecule type" value="Genomic_DNA"/>
</dbReference>
<name>A0A372LGU7_9BACI</name>
<dbReference type="Proteomes" id="UP000262939">
    <property type="component" value="Unassembled WGS sequence"/>
</dbReference>
<dbReference type="RefSeq" id="WP_117321707.1">
    <property type="nucleotide sequence ID" value="NZ_QVTD01000003.1"/>
</dbReference>
<evidence type="ECO:0000313" key="1">
    <source>
        <dbReference type="EMBL" id="RFU65533.1"/>
    </source>
</evidence>
<evidence type="ECO:0000313" key="2">
    <source>
        <dbReference type="Proteomes" id="UP000262939"/>
    </source>
</evidence>
<sequence length="292" mass="33002">MAYIIEYAKLYQHGKLVDTSIAVKDNRIYSIHLPVTRLRHMRMKAGQFIMAPANVMVAMNFQVYPDENYLKCTFIGKGASTIIVTVPVKYEYELTSKLKEYRSRLKQCPLDYLFAFSIPQNLVTPKVISFCKKEKIPAVFINMKDPSSFNNIAWSWIKQAAFPYNPVFIPSIDTGMDPGPLLHHWCQILSKHNIPHISATLNEEEPLTLNDLKKIGIYPQRGDLHSNGEVSYNLFLENALLNVENGIPSFDYGKLVVTVLKGKVIRAGAGIDLSELKGDELNITTPGFFVSD</sequence>
<keyword evidence="2" id="KW-1185">Reference proteome</keyword>
<dbReference type="AlphaFoldDB" id="A0A372LGU7"/>
<dbReference type="OrthoDB" id="2959323at2"/>
<accession>A0A372LGU7</accession>
<reference evidence="1 2" key="1">
    <citation type="submission" date="2018-08" db="EMBL/GenBank/DDBJ databases">
        <title>Bacillus chawlae sp. nov., Bacillus glennii sp. nov., and Bacillus saganii sp. nov. Isolated from the Vehicle Assembly Building at Kennedy Space Center where the Viking Spacecraft were Assembled.</title>
        <authorList>
            <person name="Seuylemezian A."/>
            <person name="Vaishampayan P."/>
        </authorList>
    </citation>
    <scope>NUCLEOTIDE SEQUENCE [LARGE SCALE GENOMIC DNA]</scope>
    <source>
        <strain evidence="1 2">V44-8</strain>
    </source>
</reference>